<evidence type="ECO:0000256" key="1">
    <source>
        <dbReference type="ARBA" id="ARBA00023015"/>
    </source>
</evidence>
<dbReference type="CDD" id="cd00038">
    <property type="entry name" value="CAP_ED"/>
    <property type="match status" value="1"/>
</dbReference>
<evidence type="ECO:0000256" key="2">
    <source>
        <dbReference type="ARBA" id="ARBA00023125"/>
    </source>
</evidence>
<dbReference type="PRINTS" id="PR00034">
    <property type="entry name" value="HTHCRP"/>
</dbReference>
<dbReference type="Pfam" id="PF13545">
    <property type="entry name" value="HTH_Crp_2"/>
    <property type="match status" value="1"/>
</dbReference>
<evidence type="ECO:0000256" key="3">
    <source>
        <dbReference type="ARBA" id="ARBA00023163"/>
    </source>
</evidence>
<dbReference type="InterPro" id="IPR036390">
    <property type="entry name" value="WH_DNA-bd_sf"/>
</dbReference>
<dbReference type="SUPFAM" id="SSF46785">
    <property type="entry name" value="Winged helix' DNA-binding domain"/>
    <property type="match status" value="1"/>
</dbReference>
<dbReference type="RefSeq" id="WP_244643155.1">
    <property type="nucleotide sequence ID" value="NZ_BNCG01000012.1"/>
</dbReference>
<dbReference type="SUPFAM" id="SSF51206">
    <property type="entry name" value="cAMP-binding domain-like"/>
    <property type="match status" value="1"/>
</dbReference>
<dbReference type="CDD" id="cd00092">
    <property type="entry name" value="HTH_CRP"/>
    <property type="match status" value="1"/>
</dbReference>
<dbReference type="SMART" id="SM00100">
    <property type="entry name" value="cNMP"/>
    <property type="match status" value="1"/>
</dbReference>
<dbReference type="EMBL" id="JBHRYC010000024">
    <property type="protein sequence ID" value="MFC3636650.1"/>
    <property type="molecule type" value="Genomic_DNA"/>
</dbReference>
<dbReference type="SMART" id="SM00419">
    <property type="entry name" value="HTH_CRP"/>
    <property type="match status" value="1"/>
</dbReference>
<reference evidence="7" key="1">
    <citation type="journal article" date="2019" name="Int. J. Syst. Evol. Microbiol.">
        <title>The Global Catalogue of Microorganisms (GCM) 10K type strain sequencing project: providing services to taxonomists for standard genome sequencing and annotation.</title>
        <authorList>
            <consortium name="The Broad Institute Genomics Platform"/>
            <consortium name="The Broad Institute Genome Sequencing Center for Infectious Disease"/>
            <person name="Wu L."/>
            <person name="Ma J."/>
        </authorList>
    </citation>
    <scope>NUCLEOTIDE SEQUENCE [LARGE SCALE GENOMIC DNA]</scope>
    <source>
        <strain evidence="7">KCTC 42282</strain>
    </source>
</reference>
<evidence type="ECO:0000259" key="5">
    <source>
        <dbReference type="PROSITE" id="PS51063"/>
    </source>
</evidence>
<dbReference type="PANTHER" id="PTHR24567">
    <property type="entry name" value="CRP FAMILY TRANSCRIPTIONAL REGULATORY PROTEIN"/>
    <property type="match status" value="1"/>
</dbReference>
<dbReference type="InterPro" id="IPR018490">
    <property type="entry name" value="cNMP-bd_dom_sf"/>
</dbReference>
<dbReference type="InterPro" id="IPR050397">
    <property type="entry name" value="Env_Response_Regulators"/>
</dbReference>
<dbReference type="InterPro" id="IPR012318">
    <property type="entry name" value="HTH_CRP"/>
</dbReference>
<dbReference type="InterPro" id="IPR000595">
    <property type="entry name" value="cNMP-bd_dom"/>
</dbReference>
<protein>
    <submittedName>
        <fullName evidence="6">Crp/Fnr family transcriptional regulator</fullName>
    </submittedName>
</protein>
<keyword evidence="3" id="KW-0804">Transcription</keyword>
<dbReference type="InterPro" id="IPR036388">
    <property type="entry name" value="WH-like_DNA-bd_sf"/>
</dbReference>
<keyword evidence="1" id="KW-0805">Transcription regulation</keyword>
<dbReference type="Pfam" id="PF00027">
    <property type="entry name" value="cNMP_binding"/>
    <property type="match status" value="1"/>
</dbReference>
<dbReference type="Proteomes" id="UP001595704">
    <property type="component" value="Unassembled WGS sequence"/>
</dbReference>
<evidence type="ECO:0000313" key="6">
    <source>
        <dbReference type="EMBL" id="MFC3636650.1"/>
    </source>
</evidence>
<keyword evidence="2" id="KW-0238">DNA-binding</keyword>
<name>A0ABV7UDY0_9HYPH</name>
<sequence length="252" mass="26701">MRSSDAGGGVGGAMRRLDRTLIADMEVFQGATAEMLDAVLADARVLRVERDMAVFGEGGEAAAFFLLLDGYVRVVKTTPAGDQVIMRYIGAGQLIGIAQAIGQSTYPASAVAAVDCVALAWPGSLWARFTAQVPGFSAATCRTVGRRLQDTQTQLMEMATEQVEQRVARALCRLAQQSGRPTDTGLQINFPISRQDIAEMTGTTLHTVSRLLAAWEAMGMIAGGRQRVTVTDLARLQAHAGKRVSDASGAGV</sequence>
<feature type="domain" description="Cyclic nucleotide-binding" evidence="4">
    <location>
        <begin position="27"/>
        <end position="116"/>
    </location>
</feature>
<accession>A0ABV7UDY0</accession>
<dbReference type="PANTHER" id="PTHR24567:SF28">
    <property type="entry name" value="LISTERIOLYSIN REGULATORY PROTEIN"/>
    <property type="match status" value="1"/>
</dbReference>
<proteinExistence type="predicted"/>
<feature type="domain" description="HTH crp-type" evidence="5">
    <location>
        <begin position="161"/>
        <end position="234"/>
    </location>
</feature>
<dbReference type="Gene3D" id="2.60.120.10">
    <property type="entry name" value="Jelly Rolls"/>
    <property type="match status" value="1"/>
</dbReference>
<dbReference type="InterPro" id="IPR014710">
    <property type="entry name" value="RmlC-like_jellyroll"/>
</dbReference>
<dbReference type="PROSITE" id="PS50042">
    <property type="entry name" value="CNMP_BINDING_3"/>
    <property type="match status" value="1"/>
</dbReference>
<comment type="caution">
    <text evidence="6">The sequence shown here is derived from an EMBL/GenBank/DDBJ whole genome shotgun (WGS) entry which is preliminary data.</text>
</comment>
<dbReference type="Gene3D" id="1.10.10.10">
    <property type="entry name" value="Winged helix-like DNA-binding domain superfamily/Winged helix DNA-binding domain"/>
    <property type="match status" value="1"/>
</dbReference>
<evidence type="ECO:0000259" key="4">
    <source>
        <dbReference type="PROSITE" id="PS50042"/>
    </source>
</evidence>
<dbReference type="PROSITE" id="PS51063">
    <property type="entry name" value="HTH_CRP_2"/>
    <property type="match status" value="1"/>
</dbReference>
<gene>
    <name evidence="6" type="ORF">ACFONL_04520</name>
</gene>
<evidence type="ECO:0000313" key="7">
    <source>
        <dbReference type="Proteomes" id="UP001595704"/>
    </source>
</evidence>
<organism evidence="6 7">
    <name type="scientific">Camelimonas fluminis</name>
    <dbReference type="NCBI Taxonomy" id="1576911"/>
    <lineage>
        <taxon>Bacteria</taxon>
        <taxon>Pseudomonadati</taxon>
        <taxon>Pseudomonadota</taxon>
        <taxon>Alphaproteobacteria</taxon>
        <taxon>Hyphomicrobiales</taxon>
        <taxon>Chelatococcaceae</taxon>
        <taxon>Camelimonas</taxon>
    </lineage>
</organism>
<keyword evidence="7" id="KW-1185">Reference proteome</keyword>